<accession>A0AAV3RCP9</accession>
<dbReference type="Pfam" id="PF07727">
    <property type="entry name" value="RVT_2"/>
    <property type="match status" value="1"/>
</dbReference>
<dbReference type="GO" id="GO:0015074">
    <property type="term" value="P:DNA integration"/>
    <property type="evidence" value="ECO:0007669"/>
    <property type="project" value="InterPro"/>
</dbReference>
<dbReference type="SUPFAM" id="SSF56672">
    <property type="entry name" value="DNA/RNA polymerases"/>
    <property type="match status" value="1"/>
</dbReference>
<dbReference type="InterPro" id="IPR012337">
    <property type="entry name" value="RNaseH-like_sf"/>
</dbReference>
<dbReference type="PANTHER" id="PTHR11439">
    <property type="entry name" value="GAG-POL-RELATED RETROTRANSPOSON"/>
    <property type="match status" value="1"/>
</dbReference>
<feature type="region of interest" description="Disordered" evidence="1">
    <location>
        <begin position="200"/>
        <end position="232"/>
    </location>
</feature>
<organism evidence="3 4">
    <name type="scientific">Lithospermum erythrorhizon</name>
    <name type="common">Purple gromwell</name>
    <name type="synonym">Lithospermum officinale var. erythrorhizon</name>
    <dbReference type="NCBI Taxonomy" id="34254"/>
    <lineage>
        <taxon>Eukaryota</taxon>
        <taxon>Viridiplantae</taxon>
        <taxon>Streptophyta</taxon>
        <taxon>Embryophyta</taxon>
        <taxon>Tracheophyta</taxon>
        <taxon>Spermatophyta</taxon>
        <taxon>Magnoliopsida</taxon>
        <taxon>eudicotyledons</taxon>
        <taxon>Gunneridae</taxon>
        <taxon>Pentapetalae</taxon>
        <taxon>asterids</taxon>
        <taxon>lamiids</taxon>
        <taxon>Boraginales</taxon>
        <taxon>Boraginaceae</taxon>
        <taxon>Boraginoideae</taxon>
        <taxon>Lithospermeae</taxon>
        <taxon>Lithospermum</taxon>
    </lineage>
</organism>
<keyword evidence="3" id="KW-0812">Transmembrane</keyword>
<dbReference type="InterPro" id="IPR043502">
    <property type="entry name" value="DNA/RNA_pol_sf"/>
</dbReference>
<protein>
    <submittedName>
        <fullName evidence="3">Transmembrane signal receptor</fullName>
    </submittedName>
</protein>
<dbReference type="Pfam" id="PF25597">
    <property type="entry name" value="SH3_retrovirus"/>
    <property type="match status" value="1"/>
</dbReference>
<dbReference type="PROSITE" id="PS50994">
    <property type="entry name" value="INTEGRASE"/>
    <property type="match status" value="1"/>
</dbReference>
<dbReference type="InterPro" id="IPR057670">
    <property type="entry name" value="SH3_retrovirus"/>
</dbReference>
<comment type="caution">
    <text evidence="3">The sequence shown here is derived from an EMBL/GenBank/DDBJ whole genome shotgun (WGS) entry which is preliminary data.</text>
</comment>
<keyword evidence="3" id="KW-0675">Receptor</keyword>
<dbReference type="SUPFAM" id="SSF53098">
    <property type="entry name" value="Ribonuclease H-like"/>
    <property type="match status" value="1"/>
</dbReference>
<dbReference type="InterPro" id="IPR036397">
    <property type="entry name" value="RNaseH_sf"/>
</dbReference>
<dbReference type="Proteomes" id="UP001454036">
    <property type="component" value="Unassembled WGS sequence"/>
</dbReference>
<dbReference type="GO" id="GO:0003676">
    <property type="term" value="F:nucleic acid binding"/>
    <property type="evidence" value="ECO:0007669"/>
    <property type="project" value="InterPro"/>
</dbReference>
<sequence>MVEKESGYEIKALRTDKGGEFTSNEFNKYCEDHGISRPLTVPRTPQQNGVAERKNRTILNMVRSMLKNKKMLKEFWTEAVSCAVYLSNRSFTKSLKNVTPQEAWSGWKPNVSHFRVFGSIAYAQVLKQLRSKLDDQSEKLLFIGYDEKSKGYKLFNPSTNKSVISRDVEFDEEAIWDWNAEEEESYGFLPYFEADNSVNRPMETPLSTPPPFPHTLSSSLDSSEESSGLSEGPKKYRSIYELYEVTERLEDNTSLFCLFSNIEPMNFYEAEKQKEWVEAMNEEIYAIEKSKTWELATVPKGRKAIGVKWVFQIKKNAKADVERYKARLIAKGYKQKQGIDYEEVFAPVARLETVRLMISIAAQFQWKINQMDVKSAFLNGFLEEEVYIEQPEGYVVKGHASKVLRLKKALYGLKQAPRAWNSRLDKYLQDNGFLKCTHEYALYVKKDHNDVFYVCIYVDDLIFTGSSVEMFEDFKRRMALEFEMTDMGQMSYYLGIEVIQGVDGIFISQEAYTNALLKKFNMQNVNPVSTPIECGVKLSKDDSYGEQVNPTLFKSLVGSLRYLTCTRPDILFAVGLVSRFMEKPSTSHLKEAKRILRYLKGTLYHGLLYSTSQDFRLMGYCDSDFAGDIDDRKSTTGFVFLLGNNVISWSSKKQPIVTLSTCKSEYIVATSCACHAIWLRRLLKELQLPQMEPTEIMTDNRLALSLAKNPVFHDRSKHIDTRFHFIRQCIEQREIDLKCIKSLDQTADIFTKPLKFDIFDKMRKLLGIVRKSSLRGDVKF</sequence>
<evidence type="ECO:0000256" key="1">
    <source>
        <dbReference type="SAM" id="MobiDB-lite"/>
    </source>
</evidence>
<dbReference type="InterPro" id="IPR013103">
    <property type="entry name" value="RVT_2"/>
</dbReference>
<evidence type="ECO:0000313" key="3">
    <source>
        <dbReference type="EMBL" id="GAA0173738.1"/>
    </source>
</evidence>
<evidence type="ECO:0000313" key="4">
    <source>
        <dbReference type="Proteomes" id="UP001454036"/>
    </source>
</evidence>
<feature type="compositionally biased region" description="Low complexity" evidence="1">
    <location>
        <begin position="216"/>
        <end position="231"/>
    </location>
</feature>
<evidence type="ECO:0000259" key="2">
    <source>
        <dbReference type="PROSITE" id="PS50994"/>
    </source>
</evidence>
<dbReference type="InterPro" id="IPR001584">
    <property type="entry name" value="Integrase_cat-core"/>
</dbReference>
<name>A0AAV3RCP9_LITER</name>
<dbReference type="Gene3D" id="3.30.420.10">
    <property type="entry name" value="Ribonuclease H-like superfamily/Ribonuclease H"/>
    <property type="match status" value="1"/>
</dbReference>
<dbReference type="PANTHER" id="PTHR11439:SF517">
    <property type="entry name" value="CYSTEINE-RICH RLK (RECEPTOR-LIKE PROTEIN KINASE) 8"/>
    <property type="match status" value="1"/>
</dbReference>
<dbReference type="CDD" id="cd09272">
    <property type="entry name" value="RNase_HI_RT_Ty1"/>
    <property type="match status" value="1"/>
</dbReference>
<proteinExistence type="predicted"/>
<reference evidence="3 4" key="1">
    <citation type="submission" date="2024-01" db="EMBL/GenBank/DDBJ databases">
        <title>The complete chloroplast genome sequence of Lithospermum erythrorhizon: insights into the phylogenetic relationship among Boraginaceae species and the maternal lineages of purple gromwells.</title>
        <authorList>
            <person name="Okada T."/>
            <person name="Watanabe K."/>
        </authorList>
    </citation>
    <scope>NUCLEOTIDE SEQUENCE [LARGE SCALE GENOMIC DNA]</scope>
</reference>
<keyword evidence="4" id="KW-1185">Reference proteome</keyword>
<feature type="domain" description="Integrase catalytic" evidence="2">
    <location>
        <begin position="1"/>
        <end position="108"/>
    </location>
</feature>
<dbReference type="EMBL" id="BAABME010008745">
    <property type="protein sequence ID" value="GAA0173738.1"/>
    <property type="molecule type" value="Genomic_DNA"/>
</dbReference>
<keyword evidence="3" id="KW-0472">Membrane</keyword>
<dbReference type="AlphaFoldDB" id="A0AAV3RCP9"/>
<gene>
    <name evidence="3" type="ORF">LIER_27294</name>
</gene>